<dbReference type="EMBL" id="LJSK01000291">
    <property type="protein sequence ID" value="KPI84085.1"/>
    <property type="molecule type" value="Genomic_DNA"/>
</dbReference>
<dbReference type="OMA" id="WCTLLTH"/>
<evidence type="ECO:0000313" key="2">
    <source>
        <dbReference type="Proteomes" id="UP000038009"/>
    </source>
</evidence>
<keyword evidence="2" id="KW-1185">Reference proteome</keyword>
<gene>
    <name evidence="1" type="ORF">ABL78_6863</name>
</gene>
<evidence type="ECO:0000313" key="1">
    <source>
        <dbReference type="EMBL" id="KPI84085.1"/>
    </source>
</evidence>
<accession>A0A0N1I2S1</accession>
<dbReference type="OrthoDB" id="272593at2759"/>
<reference evidence="1 2" key="1">
    <citation type="journal article" date="2015" name="PLoS Pathog.">
        <title>Leptomonas seymouri: Adaptations to the Dixenous Life Cycle Analyzed by Genome Sequencing, Transcriptome Profiling and Co-infection with Leishmania donovani.</title>
        <authorList>
            <person name="Kraeva N."/>
            <person name="Butenko A."/>
            <person name="Hlavacova J."/>
            <person name="Kostygov A."/>
            <person name="Myskova J."/>
            <person name="Grybchuk D."/>
            <person name="Lestinova T."/>
            <person name="Votypka J."/>
            <person name="Volf P."/>
            <person name="Opperdoes F."/>
            <person name="Flegontov P."/>
            <person name="Lukes J."/>
            <person name="Yurchenko V."/>
        </authorList>
    </citation>
    <scope>NUCLEOTIDE SEQUENCE [LARGE SCALE GENOMIC DNA]</scope>
    <source>
        <strain evidence="1 2">ATCC 30220</strain>
    </source>
</reference>
<dbReference type="Proteomes" id="UP000038009">
    <property type="component" value="Unassembled WGS sequence"/>
</dbReference>
<name>A0A0N1I2S1_LEPSE</name>
<dbReference type="AlphaFoldDB" id="A0A0N1I2S1"/>
<protein>
    <submittedName>
        <fullName evidence="1">Uncharacterized protein</fullName>
    </submittedName>
</protein>
<dbReference type="VEuPathDB" id="TriTrypDB:Lsey_0291_0080"/>
<proteinExistence type="predicted"/>
<comment type="caution">
    <text evidence="1">The sequence shown here is derived from an EMBL/GenBank/DDBJ whole genome shotgun (WGS) entry which is preliminary data.</text>
</comment>
<sequence length="676" mass="73804">MKRQLLGGRLLACIRPSGTSPWILSIGGGPIGTAAPAMATSTATSNATLPTFTVNFYEMSDFEKDYMMRCYEYLCVHGASDPSPACSAALQVPTKPLLSSTDPVTKQTTWRPFFDVVMLPDGAVCFGWFRHHPLDNVWIRHTKQYVTDLWLRAPASLWMLHQERLKEFMYAKLHHRQRNLLVFKPAALVKTTEAAEDFQLAIRVIHATSRRMLPFEDDILQLCSSERTTLMDVRHLMEHVTAQEGALSTGSAAALLRMFVSAYARYGSSTDMALMEGLRTAARRVCELARDSGAYVLLTWAAALLGGNAASSITTSSALHPCGETSQMLLAALRSCICPSAAHRVAVLCDQVAEVVSPLCSTLLAEDAYIPDTLGQEFRDLDNAQDIAAAAATQLRPTSSGVLTVAGIKTGVSEGEDSVYFSTVLRRGLDGSAEDQEAPSYEKQQVLSAAPFAWLPGTGGDVRGCWCIAFTHCTLLSAHLRLQQQHFRDNDTVAACVKTMSDAHHMLWVSLIRRCNYTTTPANAWSQYSILTHLASTKVQPSVSVTLLHLTDANADVEVEGAFACSTSLLLGLLFLFPRMELRSFYGGPKLQFCAALSSGTRLFPCYLEASMDPLADPGAHVETMHVPESMSSALSDQLEGRRAAVVCFVQSGLAMRDVFVLEELSSHLRNIIVDS</sequence>
<organism evidence="1 2">
    <name type="scientific">Leptomonas seymouri</name>
    <dbReference type="NCBI Taxonomy" id="5684"/>
    <lineage>
        <taxon>Eukaryota</taxon>
        <taxon>Discoba</taxon>
        <taxon>Euglenozoa</taxon>
        <taxon>Kinetoplastea</taxon>
        <taxon>Metakinetoplastina</taxon>
        <taxon>Trypanosomatida</taxon>
        <taxon>Trypanosomatidae</taxon>
        <taxon>Leishmaniinae</taxon>
        <taxon>Leptomonas</taxon>
    </lineage>
</organism>